<dbReference type="Pfam" id="PF00122">
    <property type="entry name" value="E1-E2_ATPase"/>
    <property type="match status" value="1"/>
</dbReference>
<dbReference type="InterPro" id="IPR018303">
    <property type="entry name" value="ATPase_P-typ_P_site"/>
</dbReference>
<dbReference type="GO" id="GO:0016020">
    <property type="term" value="C:membrane"/>
    <property type="evidence" value="ECO:0007669"/>
    <property type="project" value="UniProtKB-SubCell"/>
</dbReference>
<dbReference type="NCBIfam" id="TIGR01494">
    <property type="entry name" value="ATPase_P-type"/>
    <property type="match status" value="2"/>
</dbReference>
<evidence type="ECO:0000256" key="7">
    <source>
        <dbReference type="ARBA" id="ARBA00022967"/>
    </source>
</evidence>
<comment type="subcellular location">
    <subcellularLocation>
        <location evidence="1">Endomembrane system</location>
        <topology evidence="1">Multi-pass membrane protein</topology>
    </subcellularLocation>
    <subcellularLocation>
        <location evidence="10">Membrane</location>
    </subcellularLocation>
</comment>
<evidence type="ECO:0000256" key="1">
    <source>
        <dbReference type="ARBA" id="ARBA00004127"/>
    </source>
</evidence>
<dbReference type="Gene3D" id="3.30.70.100">
    <property type="match status" value="1"/>
</dbReference>
<gene>
    <name evidence="13" type="ORF">H2204_002946</name>
</gene>
<keyword evidence="11" id="KW-0732">Signal</keyword>
<dbReference type="SFLD" id="SFLDS00003">
    <property type="entry name" value="Haloacid_Dehalogenase"/>
    <property type="match status" value="1"/>
</dbReference>
<evidence type="ECO:0000256" key="11">
    <source>
        <dbReference type="SAM" id="SignalP"/>
    </source>
</evidence>
<keyword evidence="5 10" id="KW-0547">Nucleotide-binding</keyword>
<dbReference type="InterPro" id="IPR059000">
    <property type="entry name" value="ATPase_P-type_domA"/>
</dbReference>
<dbReference type="InterPro" id="IPR036412">
    <property type="entry name" value="HAD-like_sf"/>
</dbReference>
<dbReference type="InterPro" id="IPR027256">
    <property type="entry name" value="P-typ_ATPase_IB"/>
</dbReference>
<dbReference type="SUPFAM" id="SSF56784">
    <property type="entry name" value="HAD-like"/>
    <property type="match status" value="1"/>
</dbReference>
<dbReference type="PRINTS" id="PR00119">
    <property type="entry name" value="CATATPASE"/>
</dbReference>
<comment type="similarity">
    <text evidence="2 10">Belongs to the cation transport ATPase (P-type) (TC 3.A.3) family. Type IB subfamily.</text>
</comment>
<dbReference type="Gene3D" id="3.40.1110.10">
    <property type="entry name" value="Calcium-transporting ATPase, cytoplasmic domain N"/>
    <property type="match status" value="1"/>
</dbReference>
<dbReference type="InterPro" id="IPR006121">
    <property type="entry name" value="HMA_dom"/>
</dbReference>
<evidence type="ECO:0000313" key="14">
    <source>
        <dbReference type="Proteomes" id="UP001172681"/>
    </source>
</evidence>
<dbReference type="InterPro" id="IPR001757">
    <property type="entry name" value="P_typ_ATPase"/>
</dbReference>
<dbReference type="PROSITE" id="PS01229">
    <property type="entry name" value="COF_2"/>
    <property type="match status" value="1"/>
</dbReference>
<dbReference type="GO" id="GO:0043682">
    <property type="term" value="F:P-type divalent copper transporter activity"/>
    <property type="evidence" value="ECO:0007669"/>
    <property type="project" value="TreeGrafter"/>
</dbReference>
<dbReference type="Gene3D" id="3.40.50.1000">
    <property type="entry name" value="HAD superfamily/HAD-like"/>
    <property type="match status" value="1"/>
</dbReference>
<dbReference type="PANTHER" id="PTHR43520">
    <property type="entry name" value="ATP7, ISOFORM B"/>
    <property type="match status" value="1"/>
</dbReference>
<dbReference type="SFLD" id="SFLDF00027">
    <property type="entry name" value="p-type_atpase"/>
    <property type="match status" value="1"/>
</dbReference>
<feature type="domain" description="HMA" evidence="12">
    <location>
        <begin position="55"/>
        <end position="120"/>
    </location>
</feature>
<dbReference type="Gene3D" id="2.70.150.10">
    <property type="entry name" value="Calcium-transporting ATPase, cytoplasmic transduction domain A"/>
    <property type="match status" value="1"/>
</dbReference>
<protein>
    <recommendedName>
        <fullName evidence="12">HMA domain-containing protein</fullName>
    </recommendedName>
</protein>
<dbReference type="PROSITE" id="PS01047">
    <property type="entry name" value="HMA_1"/>
    <property type="match status" value="1"/>
</dbReference>
<dbReference type="InterPro" id="IPR044492">
    <property type="entry name" value="P_typ_ATPase_HD_dom"/>
</dbReference>
<keyword evidence="4 10" id="KW-0479">Metal-binding</keyword>
<dbReference type="GO" id="GO:0055070">
    <property type="term" value="P:copper ion homeostasis"/>
    <property type="evidence" value="ECO:0007669"/>
    <property type="project" value="TreeGrafter"/>
</dbReference>
<dbReference type="PROSITE" id="PS00154">
    <property type="entry name" value="ATPASE_E1_E2"/>
    <property type="match status" value="1"/>
</dbReference>
<dbReference type="Proteomes" id="UP001172681">
    <property type="component" value="Unassembled WGS sequence"/>
</dbReference>
<feature type="transmembrane region" description="Helical" evidence="10">
    <location>
        <begin position="179"/>
        <end position="197"/>
    </location>
</feature>
<dbReference type="SUPFAM" id="SSF81653">
    <property type="entry name" value="Calcium ATPase, transduction domain A"/>
    <property type="match status" value="1"/>
</dbReference>
<dbReference type="FunFam" id="3.30.70.100:FF:000001">
    <property type="entry name" value="ATPase copper transporting beta"/>
    <property type="match status" value="1"/>
</dbReference>
<evidence type="ECO:0000256" key="10">
    <source>
        <dbReference type="RuleBase" id="RU362081"/>
    </source>
</evidence>
<name>A0AA38YAB6_9EURO</name>
<dbReference type="CDD" id="cd00371">
    <property type="entry name" value="HMA"/>
    <property type="match status" value="1"/>
</dbReference>
<dbReference type="InterPro" id="IPR008250">
    <property type="entry name" value="ATPase_P-typ_transduc_dom_A_sf"/>
</dbReference>
<evidence type="ECO:0000313" key="13">
    <source>
        <dbReference type="EMBL" id="KAJ9641268.1"/>
    </source>
</evidence>
<keyword evidence="8 10" id="KW-1133">Transmembrane helix</keyword>
<evidence type="ECO:0000256" key="5">
    <source>
        <dbReference type="ARBA" id="ARBA00022741"/>
    </source>
</evidence>
<dbReference type="GO" id="GO:0005524">
    <property type="term" value="F:ATP binding"/>
    <property type="evidence" value="ECO:0007669"/>
    <property type="project" value="UniProtKB-UniRule"/>
</dbReference>
<dbReference type="SUPFAM" id="SSF55008">
    <property type="entry name" value="HMA, heavy metal-associated domain"/>
    <property type="match status" value="1"/>
</dbReference>
<evidence type="ECO:0000256" key="3">
    <source>
        <dbReference type="ARBA" id="ARBA00022692"/>
    </source>
</evidence>
<accession>A0AA38YAB6</accession>
<dbReference type="GO" id="GO:0016887">
    <property type="term" value="F:ATP hydrolysis activity"/>
    <property type="evidence" value="ECO:0007669"/>
    <property type="project" value="InterPro"/>
</dbReference>
<dbReference type="GO" id="GO:0005507">
    <property type="term" value="F:copper ion binding"/>
    <property type="evidence" value="ECO:0007669"/>
    <property type="project" value="TreeGrafter"/>
</dbReference>
<feature type="transmembrane region" description="Helical" evidence="10">
    <location>
        <begin position="765"/>
        <end position="786"/>
    </location>
</feature>
<organism evidence="13 14">
    <name type="scientific">Knufia peltigerae</name>
    <dbReference type="NCBI Taxonomy" id="1002370"/>
    <lineage>
        <taxon>Eukaryota</taxon>
        <taxon>Fungi</taxon>
        <taxon>Dikarya</taxon>
        <taxon>Ascomycota</taxon>
        <taxon>Pezizomycotina</taxon>
        <taxon>Eurotiomycetes</taxon>
        <taxon>Chaetothyriomycetidae</taxon>
        <taxon>Chaetothyriales</taxon>
        <taxon>Trichomeriaceae</taxon>
        <taxon>Knufia</taxon>
    </lineage>
</organism>
<dbReference type="Pfam" id="PF00403">
    <property type="entry name" value="HMA"/>
    <property type="match status" value="1"/>
</dbReference>
<evidence type="ECO:0000256" key="9">
    <source>
        <dbReference type="ARBA" id="ARBA00023136"/>
    </source>
</evidence>
<keyword evidence="3 10" id="KW-0812">Transmembrane</keyword>
<feature type="transmembrane region" description="Helical" evidence="10">
    <location>
        <begin position="442"/>
        <end position="466"/>
    </location>
</feature>
<keyword evidence="9 10" id="KW-0472">Membrane</keyword>
<keyword evidence="14" id="KW-1185">Reference proteome</keyword>
<dbReference type="Pfam" id="PF00702">
    <property type="entry name" value="Hydrolase"/>
    <property type="match status" value="1"/>
</dbReference>
<sequence>MACCYIAVFMISCLIDAAETLDIDIRVQYNETIDPSKTAQNAKRGVQQQLVAPPGITTISVSGMTCSTCTDAVERSLTEFPGVDRVSVSLLTHEAMVIHGPEVRVEDLRRCVEDCGFEATAGKRTAGESAELLRQTKELKTLKNSFYKLARTSSLLSLVNNNSRIFRYLSLRRFSDRLLTPWGTQLICLCLTVLIWGRYGAWMHKSTWARVKRGSMNMNTLVTLSSTLGILLSLLNLFYQSSNPGSAETYWQTTAGLIMVVTAGKYVNALARRTGTKALASLYSLIEETSWVKLSDTKQLIPTSMVRKSDTIRIEPFTIIPCDCYVFSGSSLVNEAIITGESLPKTKKTGDFLLAGTRNGSGSMVAIIHETEQGSFLTQMLNTVEEAIGSKVQVQQNVDIVIRYFVTVIIVLAIFGSVIAFREADSSVLSILARINIAARKAMTILAVSCPCALGLSTPVAITAGVDVARRKGILMVEGARNMEKLNEISHIVMDKTGTVTEGQLHMAACDLEDSWCDRWEELSVLVCAAEERNGVAHPAGLAVFRGCLQNIQSQWRKYKEFGGLKNLEEVVGQGLRCDVDVGDSSWRRICLGNAMFLSSMGIQIVEQPHLQAAKEALNVYVAIDDEFAGVFRLQDKIRSDAKQAIEALQQRGLSVTMATGDVKAEAQRVSSQLGISVLATSALPSEKLLLVEKLQKQGEKVAMIGDGINDAPSLAAADVGIMMAHGKQCLTTGGSVVLLSSQLNSIPALFLIAKETMAQIHFNLVWILVYNVIALSLALGLGASWNLTLTPYVHTSVLCQ</sequence>
<evidence type="ECO:0000256" key="4">
    <source>
        <dbReference type="ARBA" id="ARBA00022723"/>
    </source>
</evidence>
<dbReference type="NCBIfam" id="TIGR01525">
    <property type="entry name" value="ATPase-IB_hvy"/>
    <property type="match status" value="1"/>
</dbReference>
<feature type="transmembrane region" description="Helical" evidence="10">
    <location>
        <begin position="401"/>
        <end position="422"/>
    </location>
</feature>
<evidence type="ECO:0000259" key="12">
    <source>
        <dbReference type="PROSITE" id="PS50846"/>
    </source>
</evidence>
<dbReference type="AlphaFoldDB" id="A0AA38YAB6"/>
<evidence type="ECO:0000256" key="2">
    <source>
        <dbReference type="ARBA" id="ARBA00006024"/>
    </source>
</evidence>
<dbReference type="InterPro" id="IPR036163">
    <property type="entry name" value="HMA_dom_sf"/>
</dbReference>
<dbReference type="PROSITE" id="PS50846">
    <property type="entry name" value="HMA_2"/>
    <property type="match status" value="1"/>
</dbReference>
<evidence type="ECO:0000256" key="6">
    <source>
        <dbReference type="ARBA" id="ARBA00022840"/>
    </source>
</evidence>
<feature type="transmembrane region" description="Helical" evidence="10">
    <location>
        <begin position="250"/>
        <end position="267"/>
    </location>
</feature>
<keyword evidence="6 10" id="KW-0067">ATP-binding</keyword>
<comment type="caution">
    <text evidence="13">The sequence shown here is derived from an EMBL/GenBank/DDBJ whole genome shotgun (WGS) entry which is preliminary data.</text>
</comment>
<reference evidence="13" key="1">
    <citation type="submission" date="2022-10" db="EMBL/GenBank/DDBJ databases">
        <title>Culturing micro-colonial fungi from biological soil crusts in the Mojave desert and describing Neophaeococcomyces mojavensis, and introducing the new genera and species Taxawa tesnikishii.</title>
        <authorList>
            <person name="Kurbessoian T."/>
            <person name="Stajich J.E."/>
        </authorList>
    </citation>
    <scope>NUCLEOTIDE SEQUENCE</scope>
    <source>
        <strain evidence="13">TK_35</strain>
    </source>
</reference>
<feature type="chain" id="PRO_5041208855" description="HMA domain-containing protein" evidence="11">
    <location>
        <begin position="21"/>
        <end position="801"/>
    </location>
</feature>
<keyword evidence="7" id="KW-1278">Translocase</keyword>
<feature type="signal peptide" evidence="11">
    <location>
        <begin position="1"/>
        <end position="20"/>
    </location>
</feature>
<dbReference type="InterPro" id="IPR023298">
    <property type="entry name" value="ATPase_P-typ_TM_dom_sf"/>
</dbReference>
<dbReference type="PANTHER" id="PTHR43520:SF8">
    <property type="entry name" value="P-TYPE CU(+) TRANSPORTER"/>
    <property type="match status" value="1"/>
</dbReference>
<feature type="transmembrane region" description="Helical" evidence="10">
    <location>
        <begin position="218"/>
        <end position="238"/>
    </location>
</feature>
<proteinExistence type="inferred from homology"/>
<dbReference type="SUPFAM" id="SSF81665">
    <property type="entry name" value="Calcium ATPase, transmembrane domain M"/>
    <property type="match status" value="1"/>
</dbReference>
<dbReference type="InterPro" id="IPR023299">
    <property type="entry name" value="ATPase_P-typ_cyto_dom_N"/>
</dbReference>
<dbReference type="SFLD" id="SFLDG00002">
    <property type="entry name" value="C1.7:_P-type_atpase_like"/>
    <property type="match status" value="1"/>
</dbReference>
<dbReference type="EMBL" id="JAPDRN010000012">
    <property type="protein sequence ID" value="KAJ9641268.1"/>
    <property type="molecule type" value="Genomic_DNA"/>
</dbReference>
<dbReference type="GO" id="GO:0012505">
    <property type="term" value="C:endomembrane system"/>
    <property type="evidence" value="ECO:0007669"/>
    <property type="project" value="UniProtKB-SubCell"/>
</dbReference>
<evidence type="ECO:0000256" key="8">
    <source>
        <dbReference type="ARBA" id="ARBA00022989"/>
    </source>
</evidence>
<dbReference type="InterPro" id="IPR023214">
    <property type="entry name" value="HAD_sf"/>
</dbReference>
<dbReference type="InterPro" id="IPR017969">
    <property type="entry name" value="Heavy-metal-associated_CS"/>
</dbReference>